<dbReference type="Proteomes" id="UP000788426">
    <property type="component" value="Unassembled WGS sequence"/>
</dbReference>
<dbReference type="InterPro" id="IPR018490">
    <property type="entry name" value="cNMP-bd_dom_sf"/>
</dbReference>
<evidence type="ECO:0000313" key="7">
    <source>
        <dbReference type="Proteomes" id="UP000788426"/>
    </source>
</evidence>
<dbReference type="SUPFAM" id="SSF46785">
    <property type="entry name" value="Winged helix' DNA-binding domain"/>
    <property type="match status" value="1"/>
</dbReference>
<keyword evidence="1" id="KW-0805">Transcription regulation</keyword>
<dbReference type="Pfam" id="PF13545">
    <property type="entry name" value="HTH_Crp_2"/>
    <property type="match status" value="1"/>
</dbReference>
<evidence type="ECO:0000256" key="1">
    <source>
        <dbReference type="ARBA" id="ARBA00023015"/>
    </source>
</evidence>
<evidence type="ECO:0000259" key="4">
    <source>
        <dbReference type="PROSITE" id="PS50042"/>
    </source>
</evidence>
<organism evidence="6 7">
    <name type="scientific">Hoylesella nanceiensis</name>
    <dbReference type="NCBI Taxonomy" id="425941"/>
    <lineage>
        <taxon>Bacteria</taxon>
        <taxon>Pseudomonadati</taxon>
        <taxon>Bacteroidota</taxon>
        <taxon>Bacteroidia</taxon>
        <taxon>Bacteroidales</taxon>
        <taxon>Prevotellaceae</taxon>
        <taxon>Hoylesella</taxon>
    </lineage>
</organism>
<dbReference type="SMART" id="SM00419">
    <property type="entry name" value="HTH_CRP"/>
    <property type="match status" value="1"/>
</dbReference>
<evidence type="ECO:0000256" key="2">
    <source>
        <dbReference type="ARBA" id="ARBA00023125"/>
    </source>
</evidence>
<protein>
    <submittedName>
        <fullName evidence="6">Crp/Fnr family transcriptional regulator</fullName>
    </submittedName>
</protein>
<feature type="domain" description="HTH crp-type" evidence="5">
    <location>
        <begin position="151"/>
        <end position="219"/>
    </location>
</feature>
<keyword evidence="7" id="KW-1185">Reference proteome</keyword>
<dbReference type="PROSITE" id="PS50042">
    <property type="entry name" value="CNMP_BINDING_3"/>
    <property type="match status" value="1"/>
</dbReference>
<evidence type="ECO:0000256" key="3">
    <source>
        <dbReference type="ARBA" id="ARBA00023163"/>
    </source>
</evidence>
<evidence type="ECO:0000313" key="6">
    <source>
        <dbReference type="EMBL" id="MBW4769176.1"/>
    </source>
</evidence>
<gene>
    <name evidence="6" type="ORF">KZO38_05310</name>
</gene>
<sequence length="221" mass="24947">MEKKVLKALCKCVLFNGMSPEEITALIEPIGYKLVEYSKRDIYLLAGMPCKYADIIIEGELVARMVSLSGKSVEVSRLYSGDIISPAFIFANDKSMPVSVETDSATLIFRMQPSTLKYLIDNYEVIRMNFIRSLSNIDVFLTKKMRLLSLFTVREKVSYFILEAAGKQQSDVIRLDKSRQEIAESFGIQKFSLLRCLSELVDAGAIKVEGKTITILDRSKM</sequence>
<feature type="domain" description="Cyclic nucleotide-binding" evidence="4">
    <location>
        <begin position="14"/>
        <end position="120"/>
    </location>
</feature>
<keyword evidence="3" id="KW-0804">Transcription</keyword>
<proteinExistence type="predicted"/>
<reference evidence="6 7" key="1">
    <citation type="submission" date="2021-07" db="EMBL/GenBank/DDBJ databases">
        <title>Genomic diversity and antimicrobial resistance of Prevotella spp. isolated from chronic lung disease airways.</title>
        <authorList>
            <person name="Webb K.A."/>
            <person name="Olagoke O.S."/>
            <person name="Baird T."/>
            <person name="Neill J."/>
            <person name="Pham A."/>
            <person name="Wells T.J."/>
            <person name="Ramsay K.A."/>
            <person name="Bell S.C."/>
            <person name="Sarovich D.S."/>
            <person name="Price E.P."/>
        </authorList>
    </citation>
    <scope>NUCLEOTIDE SEQUENCE [LARGE SCALE GENOMIC DNA]</scope>
    <source>
        <strain evidence="6 7">SCHI0011.S.12</strain>
    </source>
</reference>
<dbReference type="SUPFAM" id="SSF51206">
    <property type="entry name" value="cAMP-binding domain-like"/>
    <property type="match status" value="1"/>
</dbReference>
<dbReference type="InterPro" id="IPR014710">
    <property type="entry name" value="RmlC-like_jellyroll"/>
</dbReference>
<evidence type="ECO:0000259" key="5">
    <source>
        <dbReference type="PROSITE" id="PS51063"/>
    </source>
</evidence>
<dbReference type="PROSITE" id="PS51063">
    <property type="entry name" value="HTH_CRP_2"/>
    <property type="match status" value="1"/>
</dbReference>
<dbReference type="GeneID" id="93182149"/>
<dbReference type="EMBL" id="JAHXCT010000003">
    <property type="protein sequence ID" value="MBW4769176.1"/>
    <property type="molecule type" value="Genomic_DNA"/>
</dbReference>
<dbReference type="RefSeq" id="WP_018362116.1">
    <property type="nucleotide sequence ID" value="NZ_CAURBD010000001.1"/>
</dbReference>
<keyword evidence="2" id="KW-0238">DNA-binding</keyword>
<dbReference type="InterPro" id="IPR000595">
    <property type="entry name" value="cNMP-bd_dom"/>
</dbReference>
<name>A0ABS6YC81_9BACT</name>
<comment type="caution">
    <text evidence="6">The sequence shown here is derived from an EMBL/GenBank/DDBJ whole genome shotgun (WGS) entry which is preliminary data.</text>
</comment>
<dbReference type="InterPro" id="IPR012318">
    <property type="entry name" value="HTH_CRP"/>
</dbReference>
<accession>A0ABS6YC81</accession>
<dbReference type="Gene3D" id="2.60.120.10">
    <property type="entry name" value="Jelly Rolls"/>
    <property type="match status" value="1"/>
</dbReference>
<dbReference type="InterPro" id="IPR036390">
    <property type="entry name" value="WH_DNA-bd_sf"/>
</dbReference>